<protein>
    <recommendedName>
        <fullName evidence="9">GATA-type domain-containing protein</fullName>
    </recommendedName>
</protein>
<evidence type="ECO:0000256" key="5">
    <source>
        <dbReference type="ARBA" id="ARBA00023242"/>
    </source>
</evidence>
<dbReference type="CDD" id="cd00202">
    <property type="entry name" value="ZnF_GATA"/>
    <property type="match status" value="2"/>
</dbReference>
<evidence type="ECO:0000259" key="9">
    <source>
        <dbReference type="PROSITE" id="PS50114"/>
    </source>
</evidence>
<keyword evidence="3 6" id="KW-0863">Zinc-finger</keyword>
<evidence type="ECO:0000313" key="11">
    <source>
        <dbReference type="Proteomes" id="UP001218218"/>
    </source>
</evidence>
<dbReference type="GO" id="GO:0045944">
    <property type="term" value="P:positive regulation of transcription by RNA polymerase II"/>
    <property type="evidence" value="ECO:0007669"/>
    <property type="project" value="TreeGrafter"/>
</dbReference>
<dbReference type="Gene3D" id="3.30.50.10">
    <property type="entry name" value="Erythroid Transcription Factor GATA-1, subunit A"/>
    <property type="match status" value="2"/>
</dbReference>
<feature type="signal peptide" evidence="8">
    <location>
        <begin position="1"/>
        <end position="15"/>
    </location>
</feature>
<comment type="caution">
    <text evidence="10">The sequence shown here is derived from an EMBL/GenBank/DDBJ whole genome shotgun (WGS) entry which is preliminary data.</text>
</comment>
<feature type="domain" description="GATA-type" evidence="9">
    <location>
        <begin position="37"/>
        <end position="87"/>
    </location>
</feature>
<keyword evidence="8" id="KW-0732">Signal</keyword>
<reference evidence="10" key="1">
    <citation type="submission" date="2023-03" db="EMBL/GenBank/DDBJ databases">
        <title>Massive genome expansion in bonnet fungi (Mycena s.s.) driven by repeated elements and novel gene families across ecological guilds.</title>
        <authorList>
            <consortium name="Lawrence Berkeley National Laboratory"/>
            <person name="Harder C.B."/>
            <person name="Miyauchi S."/>
            <person name="Viragh M."/>
            <person name="Kuo A."/>
            <person name="Thoen E."/>
            <person name="Andreopoulos B."/>
            <person name="Lu D."/>
            <person name="Skrede I."/>
            <person name="Drula E."/>
            <person name="Henrissat B."/>
            <person name="Morin E."/>
            <person name="Kohler A."/>
            <person name="Barry K."/>
            <person name="LaButti K."/>
            <person name="Morin E."/>
            <person name="Salamov A."/>
            <person name="Lipzen A."/>
            <person name="Mereny Z."/>
            <person name="Hegedus B."/>
            <person name="Baldrian P."/>
            <person name="Stursova M."/>
            <person name="Weitz H."/>
            <person name="Taylor A."/>
            <person name="Grigoriev I.V."/>
            <person name="Nagy L.G."/>
            <person name="Martin F."/>
            <person name="Kauserud H."/>
        </authorList>
    </citation>
    <scope>NUCLEOTIDE SEQUENCE</scope>
    <source>
        <strain evidence="10">CBHHK002</strain>
    </source>
</reference>
<feature type="domain" description="GATA-type" evidence="9">
    <location>
        <begin position="101"/>
        <end position="149"/>
    </location>
</feature>
<proteinExistence type="predicted"/>
<accession>A0AAD6ZS58</accession>
<feature type="compositionally biased region" description="Low complexity" evidence="7">
    <location>
        <begin position="177"/>
        <end position="197"/>
    </location>
</feature>
<keyword evidence="11" id="KW-1185">Reference proteome</keyword>
<dbReference type="PROSITE" id="PS00344">
    <property type="entry name" value="GATA_ZN_FINGER_1"/>
    <property type="match status" value="1"/>
</dbReference>
<dbReference type="SUPFAM" id="SSF57716">
    <property type="entry name" value="Glucocorticoid receptor-like (DNA-binding domain)"/>
    <property type="match status" value="2"/>
</dbReference>
<dbReference type="PROSITE" id="PS50114">
    <property type="entry name" value="GATA_ZN_FINGER_2"/>
    <property type="match status" value="2"/>
</dbReference>
<dbReference type="PANTHER" id="PTHR10071">
    <property type="entry name" value="TRANSCRIPTION FACTOR GATA FAMILY MEMBER"/>
    <property type="match status" value="1"/>
</dbReference>
<dbReference type="PANTHER" id="PTHR10071:SF281">
    <property type="entry name" value="BOX A-BINDING FACTOR-RELATED"/>
    <property type="match status" value="1"/>
</dbReference>
<sequence length="356" mass="37898">MCLCPPLLAVQGVLALVREAGQALLNSAPGGVNLKAECSNCGATHTPLWHCGLNDELNCNVCGLYCKLHKRPRPKTMRNTGGGGKDRRQSVHAEAVDVMAQCYNCHTTATPLWRKDDEGKTACNACGLYYTLHSSARRISMKSDVIRKRSRHDARCSGASASVSETPTTSPGVSRRASLAPGGPASSASASAGRASPTFAPDSTTTHSYDAPFELSTALGLKPTYGHPYPYHEQYPDVLPFASIDQHANKRRRMSVDSVSEPPSSTVSYGSYADGYTSTSLQFSMEFPLSRFPNVGYNENGGAQGGGGDNGSRGDELRGGGSANAFWHPPMMVQGENANSSPGGFHPPMRSFLYSN</sequence>
<dbReference type="InterPro" id="IPR000679">
    <property type="entry name" value="Znf_GATA"/>
</dbReference>
<dbReference type="GO" id="GO:0000122">
    <property type="term" value="P:negative regulation of transcription by RNA polymerase II"/>
    <property type="evidence" value="ECO:0007669"/>
    <property type="project" value="TreeGrafter"/>
</dbReference>
<feature type="compositionally biased region" description="Gly residues" evidence="7">
    <location>
        <begin position="302"/>
        <end position="311"/>
    </location>
</feature>
<dbReference type="SMART" id="SM00401">
    <property type="entry name" value="ZnF_GATA"/>
    <property type="match status" value="2"/>
</dbReference>
<dbReference type="Proteomes" id="UP001218218">
    <property type="component" value="Unassembled WGS sequence"/>
</dbReference>
<evidence type="ECO:0000256" key="1">
    <source>
        <dbReference type="ARBA" id="ARBA00004123"/>
    </source>
</evidence>
<keyword evidence="2" id="KW-0479">Metal-binding</keyword>
<dbReference type="GO" id="GO:0008270">
    <property type="term" value="F:zinc ion binding"/>
    <property type="evidence" value="ECO:0007669"/>
    <property type="project" value="UniProtKB-KW"/>
</dbReference>
<feature type="region of interest" description="Disordered" evidence="7">
    <location>
        <begin position="296"/>
        <end position="356"/>
    </location>
</feature>
<feature type="compositionally biased region" description="Polar residues" evidence="7">
    <location>
        <begin position="159"/>
        <end position="172"/>
    </location>
</feature>
<feature type="region of interest" description="Disordered" evidence="7">
    <location>
        <begin position="145"/>
        <end position="207"/>
    </location>
</feature>
<evidence type="ECO:0000256" key="6">
    <source>
        <dbReference type="PROSITE-ProRule" id="PRU00094"/>
    </source>
</evidence>
<organism evidence="10 11">
    <name type="scientific">Mycena albidolilacea</name>
    <dbReference type="NCBI Taxonomy" id="1033008"/>
    <lineage>
        <taxon>Eukaryota</taxon>
        <taxon>Fungi</taxon>
        <taxon>Dikarya</taxon>
        <taxon>Basidiomycota</taxon>
        <taxon>Agaricomycotina</taxon>
        <taxon>Agaricomycetes</taxon>
        <taxon>Agaricomycetidae</taxon>
        <taxon>Agaricales</taxon>
        <taxon>Marasmiineae</taxon>
        <taxon>Mycenaceae</taxon>
        <taxon>Mycena</taxon>
    </lineage>
</organism>
<dbReference type="Pfam" id="PF00320">
    <property type="entry name" value="GATA"/>
    <property type="match status" value="2"/>
</dbReference>
<dbReference type="InterPro" id="IPR013088">
    <property type="entry name" value="Znf_NHR/GATA"/>
</dbReference>
<dbReference type="GO" id="GO:0000981">
    <property type="term" value="F:DNA-binding transcription factor activity, RNA polymerase II-specific"/>
    <property type="evidence" value="ECO:0007669"/>
    <property type="project" value="TreeGrafter"/>
</dbReference>
<keyword evidence="4" id="KW-0862">Zinc</keyword>
<evidence type="ECO:0000256" key="3">
    <source>
        <dbReference type="ARBA" id="ARBA00022771"/>
    </source>
</evidence>
<dbReference type="GO" id="GO:0000978">
    <property type="term" value="F:RNA polymerase II cis-regulatory region sequence-specific DNA binding"/>
    <property type="evidence" value="ECO:0007669"/>
    <property type="project" value="TreeGrafter"/>
</dbReference>
<evidence type="ECO:0000256" key="2">
    <source>
        <dbReference type="ARBA" id="ARBA00022723"/>
    </source>
</evidence>
<dbReference type="InterPro" id="IPR039355">
    <property type="entry name" value="Transcription_factor_GATA"/>
</dbReference>
<comment type="subcellular location">
    <subcellularLocation>
        <location evidence="1">Nucleus</location>
    </subcellularLocation>
</comment>
<evidence type="ECO:0000313" key="10">
    <source>
        <dbReference type="EMBL" id="KAJ7336828.1"/>
    </source>
</evidence>
<evidence type="ECO:0000256" key="4">
    <source>
        <dbReference type="ARBA" id="ARBA00022833"/>
    </source>
</evidence>
<gene>
    <name evidence="10" type="ORF">DFH08DRAFT_784137</name>
</gene>
<dbReference type="GO" id="GO:0005634">
    <property type="term" value="C:nucleus"/>
    <property type="evidence" value="ECO:0007669"/>
    <property type="project" value="UniProtKB-SubCell"/>
</dbReference>
<evidence type="ECO:0000256" key="7">
    <source>
        <dbReference type="SAM" id="MobiDB-lite"/>
    </source>
</evidence>
<dbReference type="AlphaFoldDB" id="A0AAD6ZS58"/>
<evidence type="ECO:0000256" key="8">
    <source>
        <dbReference type="SAM" id="SignalP"/>
    </source>
</evidence>
<feature type="chain" id="PRO_5042189261" description="GATA-type domain-containing protein" evidence="8">
    <location>
        <begin position="16"/>
        <end position="356"/>
    </location>
</feature>
<dbReference type="EMBL" id="JARIHO010000030">
    <property type="protein sequence ID" value="KAJ7336828.1"/>
    <property type="molecule type" value="Genomic_DNA"/>
</dbReference>
<name>A0AAD6ZS58_9AGAR</name>
<dbReference type="PRINTS" id="PR00619">
    <property type="entry name" value="GATAZNFINGER"/>
</dbReference>
<keyword evidence="5" id="KW-0539">Nucleus</keyword>